<dbReference type="RefSeq" id="WP_264516724.1">
    <property type="nucleotide sequence ID" value="NZ_JAPDDR010000027.1"/>
</dbReference>
<dbReference type="Proteomes" id="UP001165653">
    <property type="component" value="Unassembled WGS sequence"/>
</dbReference>
<comment type="caution">
    <text evidence="1">The sequence shown here is derived from an EMBL/GenBank/DDBJ whole genome shotgun (WGS) entry which is preliminary data.</text>
</comment>
<name>A0ABT3GD07_9BACT</name>
<keyword evidence="2" id="KW-1185">Reference proteome</keyword>
<evidence type="ECO:0000313" key="1">
    <source>
        <dbReference type="EMBL" id="MCW1917105.1"/>
    </source>
</evidence>
<reference evidence="1" key="1">
    <citation type="submission" date="2022-10" db="EMBL/GenBank/DDBJ databases">
        <title>Luteolibacter sp. GHJ8, whole genome shotgun sequencing project.</title>
        <authorList>
            <person name="Zhao G."/>
            <person name="Shen L."/>
        </authorList>
    </citation>
    <scope>NUCLEOTIDE SEQUENCE</scope>
    <source>
        <strain evidence="1">GHJ8</strain>
    </source>
</reference>
<gene>
    <name evidence="1" type="ORF">OJ996_26190</name>
</gene>
<sequence length="87" mass="9844">MRGFLGRYRETEGYGDYFEVDVSDLRKVMLPQGESDGLHAPTIFSVRRSYRGPGRYVLFEEGKRRFSVTIQESGHGNALKGAGEAKR</sequence>
<accession>A0ABT3GD07</accession>
<proteinExistence type="predicted"/>
<protein>
    <submittedName>
        <fullName evidence="1">Uncharacterized protein</fullName>
    </submittedName>
</protein>
<evidence type="ECO:0000313" key="2">
    <source>
        <dbReference type="Proteomes" id="UP001165653"/>
    </source>
</evidence>
<organism evidence="1 2">
    <name type="scientific">Luteolibacter rhizosphaerae</name>
    <dbReference type="NCBI Taxonomy" id="2989719"/>
    <lineage>
        <taxon>Bacteria</taxon>
        <taxon>Pseudomonadati</taxon>
        <taxon>Verrucomicrobiota</taxon>
        <taxon>Verrucomicrobiia</taxon>
        <taxon>Verrucomicrobiales</taxon>
        <taxon>Verrucomicrobiaceae</taxon>
        <taxon>Luteolibacter</taxon>
    </lineage>
</organism>
<dbReference type="EMBL" id="JAPDDR010000027">
    <property type="protein sequence ID" value="MCW1917105.1"/>
    <property type="molecule type" value="Genomic_DNA"/>
</dbReference>